<dbReference type="PROSITE" id="PS50304">
    <property type="entry name" value="TUDOR"/>
    <property type="match status" value="1"/>
</dbReference>
<feature type="compositionally biased region" description="Polar residues" evidence="1">
    <location>
        <begin position="287"/>
        <end position="312"/>
    </location>
</feature>
<feature type="region of interest" description="Disordered" evidence="1">
    <location>
        <begin position="266"/>
        <end position="329"/>
    </location>
</feature>
<dbReference type="Gene3D" id="2.30.30.140">
    <property type="match status" value="1"/>
</dbReference>
<evidence type="ECO:0000313" key="3">
    <source>
        <dbReference type="EMBL" id="XBN89724.1"/>
    </source>
</evidence>
<dbReference type="InterPro" id="IPR035437">
    <property type="entry name" value="SNase_OB-fold_sf"/>
</dbReference>
<dbReference type="Gene3D" id="2.40.50.90">
    <property type="match status" value="1"/>
</dbReference>
<organism evidence="3">
    <name type="scientific">Locusta migratoria</name>
    <name type="common">Migratory locust</name>
    <dbReference type="NCBI Taxonomy" id="7004"/>
    <lineage>
        <taxon>Eukaryota</taxon>
        <taxon>Metazoa</taxon>
        <taxon>Ecdysozoa</taxon>
        <taxon>Arthropoda</taxon>
        <taxon>Hexapoda</taxon>
        <taxon>Insecta</taxon>
        <taxon>Pterygota</taxon>
        <taxon>Neoptera</taxon>
        <taxon>Polyneoptera</taxon>
        <taxon>Orthoptera</taxon>
        <taxon>Caelifera</taxon>
        <taxon>Acrididea</taxon>
        <taxon>Acridomorpha</taxon>
        <taxon>Acridoidea</taxon>
        <taxon>Acrididae</taxon>
        <taxon>Oedipodinae</taxon>
        <taxon>Locusta</taxon>
    </lineage>
</organism>
<reference evidence="3" key="1">
    <citation type="submission" date="2023-12" db="EMBL/GenBank/DDBJ databases">
        <title>Identification and Expression Profile Analysis of Tudor Family Genes in Locusta migratoria, and Functional Characterization of LmTdr7.</title>
        <authorList>
            <person name="Deng S."/>
            <person name="Wang J."/>
            <person name="Ma E."/>
            <person name="Zhang J."/>
            <person name="Xing S."/>
        </authorList>
    </citation>
    <scope>NUCLEOTIDE SEQUENCE</scope>
</reference>
<dbReference type="InterPro" id="IPR002999">
    <property type="entry name" value="Tudor"/>
</dbReference>
<evidence type="ECO:0000259" key="2">
    <source>
        <dbReference type="PROSITE" id="PS50304"/>
    </source>
</evidence>
<dbReference type="GO" id="GO:0005737">
    <property type="term" value="C:cytoplasm"/>
    <property type="evidence" value="ECO:0007669"/>
    <property type="project" value="UniProtKB-ARBA"/>
</dbReference>
<name>A0AAU7J954_LOCMI</name>
<dbReference type="AlphaFoldDB" id="A0AAU7J954"/>
<dbReference type="SUPFAM" id="SSF63748">
    <property type="entry name" value="Tudor/PWWP/MBT"/>
    <property type="match status" value="1"/>
</dbReference>
<sequence length="455" mass="51525">MLRKLTVGRGISNVAALENKKETAYAYSDHMWPSYPEDVVNHRHEILHEELPGNIWRGSELQVFVRKVNSPSEFWINLCGLEYSRKLVNVRANMKKFYEQADDKYLFPRCAVRFGHFCVCVFRNEWHRARVVKTDETDVNLVEVFLVDCGGTVSVGRENLRLMHKTFSYLPIQGFVADLPDIKPKDSAAWPNRVCEFFREETSGKRLRAKLVDLVRERHSVSLKLFDVNGNCISKKLMSNGMAETVAEHSPPTECKECVDTRHTECVDTSNKESVESRSKESSNKVPANSSVGVSLVETATISEGTPESGRSNPLPEEETTSSSVDSPSSWRNIDHKYVTIAGKLVLLVTINDKSYFVLSDFLQAFALFHEHVVLKLLEAFPTQVVVEKMDYAEIRLLLANLRDRRIRGTSHLIDNGIVPSVNLLPVNVACQLLKFLGEDSSQTIYVHRFVSSLS</sequence>
<feature type="compositionally biased region" description="Basic and acidic residues" evidence="1">
    <location>
        <begin position="266"/>
        <end position="283"/>
    </location>
</feature>
<proteinExistence type="evidence at transcript level"/>
<feature type="domain" description="Tudor" evidence="2">
    <location>
        <begin position="111"/>
        <end position="170"/>
    </location>
</feature>
<dbReference type="PANTHER" id="PTHR16442">
    <property type="entry name" value="RING FINGER PROTEIN 17"/>
    <property type="match status" value="1"/>
</dbReference>
<dbReference type="PANTHER" id="PTHR16442:SF1">
    <property type="entry name" value="RING FINGER PROTEIN 17"/>
    <property type="match status" value="1"/>
</dbReference>
<evidence type="ECO:0000256" key="1">
    <source>
        <dbReference type="SAM" id="MobiDB-lite"/>
    </source>
</evidence>
<dbReference type="Pfam" id="PF00567">
    <property type="entry name" value="TUDOR"/>
    <property type="match status" value="1"/>
</dbReference>
<accession>A0AAU7J954</accession>
<dbReference type="EMBL" id="OR912223">
    <property type="protein sequence ID" value="XBN89724.1"/>
    <property type="molecule type" value="mRNA"/>
</dbReference>
<protein>
    <submittedName>
        <fullName evidence="3">Tudor domain-containing protein Tdr21</fullName>
    </submittedName>
</protein>